<evidence type="ECO:0000313" key="8">
    <source>
        <dbReference type="Proteomes" id="UP000240243"/>
    </source>
</evidence>
<dbReference type="GO" id="GO:0005524">
    <property type="term" value="F:ATP binding"/>
    <property type="evidence" value="ECO:0007669"/>
    <property type="project" value="UniProtKB-KW"/>
</dbReference>
<dbReference type="PRINTS" id="PR01590">
    <property type="entry name" value="HTHFIS"/>
</dbReference>
<dbReference type="InterPro" id="IPR029016">
    <property type="entry name" value="GAF-like_dom_sf"/>
</dbReference>
<dbReference type="SUPFAM" id="SSF46689">
    <property type="entry name" value="Homeodomain-like"/>
    <property type="match status" value="1"/>
</dbReference>
<dbReference type="InterPro" id="IPR025943">
    <property type="entry name" value="Sigma_54_int_dom_ATP-bd_2"/>
</dbReference>
<keyword evidence="3" id="KW-0805">Transcription regulation</keyword>
<dbReference type="InterPro" id="IPR058031">
    <property type="entry name" value="AAA_lid_NorR"/>
</dbReference>
<dbReference type="FunFam" id="3.40.50.300:FF:000006">
    <property type="entry name" value="DNA-binding transcriptional regulator NtrC"/>
    <property type="match status" value="1"/>
</dbReference>
<gene>
    <name evidence="7" type="ORF">C7H85_03345</name>
</gene>
<dbReference type="GO" id="GO:0006355">
    <property type="term" value="P:regulation of DNA-templated transcription"/>
    <property type="evidence" value="ECO:0007669"/>
    <property type="project" value="InterPro"/>
</dbReference>
<dbReference type="GO" id="GO:0043565">
    <property type="term" value="F:sequence-specific DNA binding"/>
    <property type="evidence" value="ECO:0007669"/>
    <property type="project" value="InterPro"/>
</dbReference>
<reference evidence="7 8" key="1">
    <citation type="submission" date="2018-03" db="EMBL/GenBank/DDBJ databases">
        <title>The draft genome of Zobellella sp. 59N8.</title>
        <authorList>
            <person name="Liu L."/>
            <person name="Li L."/>
            <person name="Zhang X."/>
            <person name="Liang L."/>
            <person name="Wang T."/>
        </authorList>
    </citation>
    <scope>NUCLEOTIDE SEQUENCE [LARGE SCALE GENOMIC DNA]</scope>
    <source>
        <strain evidence="7 8">59N8</strain>
    </source>
</reference>
<name>A0A2P7RCB5_9GAMM</name>
<dbReference type="Gene3D" id="1.10.10.60">
    <property type="entry name" value="Homeodomain-like"/>
    <property type="match status" value="1"/>
</dbReference>
<evidence type="ECO:0000256" key="2">
    <source>
        <dbReference type="ARBA" id="ARBA00022840"/>
    </source>
</evidence>
<comment type="caution">
    <text evidence="7">The sequence shown here is derived from an EMBL/GenBank/DDBJ whole genome shotgun (WGS) entry which is preliminary data.</text>
</comment>
<dbReference type="Proteomes" id="UP000240243">
    <property type="component" value="Unassembled WGS sequence"/>
</dbReference>
<evidence type="ECO:0000313" key="7">
    <source>
        <dbReference type="EMBL" id="PSJ47861.1"/>
    </source>
</evidence>
<dbReference type="SMART" id="SM00382">
    <property type="entry name" value="AAA"/>
    <property type="match status" value="1"/>
</dbReference>
<dbReference type="Pfam" id="PF01590">
    <property type="entry name" value="GAF"/>
    <property type="match status" value="1"/>
</dbReference>
<dbReference type="InterPro" id="IPR002197">
    <property type="entry name" value="HTH_Fis"/>
</dbReference>
<dbReference type="PROSITE" id="PS00676">
    <property type="entry name" value="SIGMA54_INTERACT_2"/>
    <property type="match status" value="1"/>
</dbReference>
<evidence type="ECO:0000259" key="6">
    <source>
        <dbReference type="PROSITE" id="PS50045"/>
    </source>
</evidence>
<accession>A0A2P7RCB5</accession>
<keyword evidence="2" id="KW-0067">ATP-binding</keyword>
<dbReference type="PANTHER" id="PTHR32071">
    <property type="entry name" value="TRANSCRIPTIONAL REGULATORY PROTEIN"/>
    <property type="match status" value="1"/>
</dbReference>
<dbReference type="EMBL" id="PXYG01000001">
    <property type="protein sequence ID" value="PSJ47861.1"/>
    <property type="molecule type" value="Genomic_DNA"/>
</dbReference>
<dbReference type="Gene3D" id="3.40.50.300">
    <property type="entry name" value="P-loop containing nucleotide triphosphate hydrolases"/>
    <property type="match status" value="1"/>
</dbReference>
<dbReference type="Pfam" id="PF00158">
    <property type="entry name" value="Sigma54_activat"/>
    <property type="match status" value="1"/>
</dbReference>
<organism evidence="7 8">
    <name type="scientific">Zobellella endophytica</name>
    <dbReference type="NCBI Taxonomy" id="2116700"/>
    <lineage>
        <taxon>Bacteria</taxon>
        <taxon>Pseudomonadati</taxon>
        <taxon>Pseudomonadota</taxon>
        <taxon>Gammaproteobacteria</taxon>
        <taxon>Aeromonadales</taxon>
        <taxon>Aeromonadaceae</taxon>
        <taxon>Zobellella</taxon>
    </lineage>
</organism>
<keyword evidence="4" id="KW-0238">DNA-binding</keyword>
<dbReference type="PANTHER" id="PTHR32071:SF77">
    <property type="entry name" value="TRANSCRIPTIONAL REGULATORY PROTEIN"/>
    <property type="match status" value="1"/>
</dbReference>
<feature type="domain" description="Sigma-54 factor interaction" evidence="6">
    <location>
        <begin position="321"/>
        <end position="547"/>
    </location>
</feature>
<evidence type="ECO:0000256" key="5">
    <source>
        <dbReference type="ARBA" id="ARBA00023163"/>
    </source>
</evidence>
<dbReference type="SUPFAM" id="SSF52540">
    <property type="entry name" value="P-loop containing nucleoside triphosphate hydrolases"/>
    <property type="match status" value="1"/>
</dbReference>
<sequence>MSLQDDTIARLLGRRLGPGNGIADPQIIGSWRRCLEQYRLDPEGAHPRPRLSAGELNQLREPFDALLGEPGPALTQLRRAALEAGYHLLLTDAQGVVVASYQAADSSPELARKGMAPGSVWTEALVGTNGLGTCLATGQPITVYAGEHFDAGLYPFSCSTAPLFAGDGSLLGAIDISTYAQGSKARQQLALGLVQQTADELEAQLFRRHHADRLLVAVSNQPLVAATGPAPALLALDELGKVRGLTTCLLRLLSFGQRQSLLGQSVDDMLGVAFERLLAASRLQPCRLGLLNWFAWPETGAPAPGARARQPLVADGPLERAAGEDPGLLRQATICRRMVDRGISILVQGETGTGKEVWARALHDTSARRHQPFITLNCAAIPESLIESELFGYGAGSFTGALKGGKVGKIAASSGGTLFLDEIGDMPLALQSRLLRVLAEQEVTPIGQIEPVRVELNVICATHRELSELVESGQFREDLYYRISALKVLLPPLRQRQDKAGLIDRLLQSLAPAHHPGLSPAALSRLAEYPWPGNIRQLKSVLQYGLAMADEAPILPEHLPDELHHGIDQPADVSTPVPSRLAAQQQWQERELLQQVLEQHRWIITQAARALGISRATLHRKINKHRLLSPNKGGA</sequence>
<protein>
    <submittedName>
        <fullName evidence="7">Sigma-54-dependent Fis family transcriptional regulator</fullName>
    </submittedName>
</protein>
<keyword evidence="8" id="KW-1185">Reference proteome</keyword>
<dbReference type="SUPFAM" id="SSF55781">
    <property type="entry name" value="GAF domain-like"/>
    <property type="match status" value="1"/>
</dbReference>
<keyword evidence="5" id="KW-0804">Transcription</keyword>
<dbReference type="RefSeq" id="WP_106728272.1">
    <property type="nucleotide sequence ID" value="NZ_PXYG01000001.1"/>
</dbReference>
<proteinExistence type="predicted"/>
<dbReference type="CDD" id="cd00009">
    <property type="entry name" value="AAA"/>
    <property type="match status" value="1"/>
</dbReference>
<dbReference type="Gene3D" id="3.30.450.40">
    <property type="match status" value="1"/>
</dbReference>
<dbReference type="Pfam" id="PF25601">
    <property type="entry name" value="AAA_lid_14"/>
    <property type="match status" value="1"/>
</dbReference>
<evidence type="ECO:0000256" key="1">
    <source>
        <dbReference type="ARBA" id="ARBA00022741"/>
    </source>
</evidence>
<dbReference type="InterPro" id="IPR003593">
    <property type="entry name" value="AAA+_ATPase"/>
</dbReference>
<dbReference type="PROSITE" id="PS50045">
    <property type="entry name" value="SIGMA54_INTERACT_4"/>
    <property type="match status" value="1"/>
</dbReference>
<evidence type="ECO:0000256" key="3">
    <source>
        <dbReference type="ARBA" id="ARBA00023015"/>
    </source>
</evidence>
<dbReference type="Pfam" id="PF02954">
    <property type="entry name" value="HTH_8"/>
    <property type="match status" value="1"/>
</dbReference>
<dbReference type="AlphaFoldDB" id="A0A2P7RCB5"/>
<dbReference type="InterPro" id="IPR002078">
    <property type="entry name" value="Sigma_54_int"/>
</dbReference>
<dbReference type="OrthoDB" id="9804019at2"/>
<dbReference type="InterPro" id="IPR003018">
    <property type="entry name" value="GAF"/>
</dbReference>
<dbReference type="InterPro" id="IPR009057">
    <property type="entry name" value="Homeodomain-like_sf"/>
</dbReference>
<dbReference type="Gene3D" id="1.10.8.60">
    <property type="match status" value="1"/>
</dbReference>
<evidence type="ECO:0000256" key="4">
    <source>
        <dbReference type="ARBA" id="ARBA00023125"/>
    </source>
</evidence>
<keyword evidence="1" id="KW-0547">Nucleotide-binding</keyword>
<dbReference type="InterPro" id="IPR027417">
    <property type="entry name" value="P-loop_NTPase"/>
</dbReference>